<name>A0AAD5X5Y4_9FUNG</name>
<dbReference type="AlphaFoldDB" id="A0AAD5X5Y4"/>
<keyword evidence="3" id="KW-1185">Reference proteome</keyword>
<reference evidence="2" key="1">
    <citation type="submission" date="2020-05" db="EMBL/GenBank/DDBJ databases">
        <title>Phylogenomic resolution of chytrid fungi.</title>
        <authorList>
            <person name="Stajich J.E."/>
            <person name="Amses K."/>
            <person name="Simmons R."/>
            <person name="Seto K."/>
            <person name="Myers J."/>
            <person name="Bonds A."/>
            <person name="Quandt C.A."/>
            <person name="Barry K."/>
            <person name="Liu P."/>
            <person name="Grigoriev I."/>
            <person name="Longcore J.E."/>
            <person name="James T.Y."/>
        </authorList>
    </citation>
    <scope>NUCLEOTIDE SEQUENCE</scope>
    <source>
        <strain evidence="2">JEL0513</strain>
    </source>
</reference>
<organism evidence="2 3">
    <name type="scientific">Physocladia obscura</name>
    <dbReference type="NCBI Taxonomy" id="109957"/>
    <lineage>
        <taxon>Eukaryota</taxon>
        <taxon>Fungi</taxon>
        <taxon>Fungi incertae sedis</taxon>
        <taxon>Chytridiomycota</taxon>
        <taxon>Chytridiomycota incertae sedis</taxon>
        <taxon>Chytridiomycetes</taxon>
        <taxon>Chytridiales</taxon>
        <taxon>Chytriomycetaceae</taxon>
        <taxon>Physocladia</taxon>
    </lineage>
</organism>
<evidence type="ECO:0000256" key="1">
    <source>
        <dbReference type="SAM" id="MobiDB-lite"/>
    </source>
</evidence>
<feature type="compositionally biased region" description="Basic and acidic residues" evidence="1">
    <location>
        <begin position="1"/>
        <end position="12"/>
    </location>
</feature>
<feature type="region of interest" description="Disordered" evidence="1">
    <location>
        <begin position="1"/>
        <end position="23"/>
    </location>
</feature>
<comment type="caution">
    <text evidence="2">The sequence shown here is derived from an EMBL/GenBank/DDBJ whole genome shotgun (WGS) entry which is preliminary data.</text>
</comment>
<dbReference type="Proteomes" id="UP001211907">
    <property type="component" value="Unassembled WGS sequence"/>
</dbReference>
<sequence>MEASADTDKEPVSPHTDTGGEAVAPAAALMARRRGGVSLPVAAGHAEMSLEELKELYKNQEP</sequence>
<gene>
    <name evidence="2" type="ORF">HK100_009606</name>
</gene>
<evidence type="ECO:0000313" key="3">
    <source>
        <dbReference type="Proteomes" id="UP001211907"/>
    </source>
</evidence>
<protein>
    <submittedName>
        <fullName evidence="2">Uncharacterized protein</fullName>
    </submittedName>
</protein>
<evidence type="ECO:0000313" key="2">
    <source>
        <dbReference type="EMBL" id="KAJ3082710.1"/>
    </source>
</evidence>
<dbReference type="EMBL" id="JADGJH010004987">
    <property type="protein sequence ID" value="KAJ3082710.1"/>
    <property type="molecule type" value="Genomic_DNA"/>
</dbReference>
<proteinExistence type="predicted"/>
<accession>A0AAD5X5Y4</accession>